<reference evidence="2" key="1">
    <citation type="journal article" date="2017" name="bioRxiv">
        <title>Comparative analysis of the genomes of Stylophora pistillata and Acropora digitifera provides evidence for extensive differences between species of corals.</title>
        <authorList>
            <person name="Voolstra C.R."/>
            <person name="Li Y."/>
            <person name="Liew Y.J."/>
            <person name="Baumgarten S."/>
            <person name="Zoccola D."/>
            <person name="Flot J.-F."/>
            <person name="Tambutte S."/>
            <person name="Allemand D."/>
            <person name="Aranda M."/>
        </authorList>
    </citation>
    <scope>NUCLEOTIDE SEQUENCE [LARGE SCALE GENOMIC DNA]</scope>
</reference>
<dbReference type="Proteomes" id="UP000225706">
    <property type="component" value="Unassembled WGS sequence"/>
</dbReference>
<comment type="caution">
    <text evidence="1">The sequence shown here is derived from an EMBL/GenBank/DDBJ whole genome shotgun (WGS) entry which is preliminary data.</text>
</comment>
<proteinExistence type="predicted"/>
<accession>A0A2B4RD23</accession>
<dbReference type="OrthoDB" id="10045177at2759"/>
<keyword evidence="2" id="KW-1185">Reference proteome</keyword>
<organism evidence="1 2">
    <name type="scientific">Stylophora pistillata</name>
    <name type="common">Smooth cauliflower coral</name>
    <dbReference type="NCBI Taxonomy" id="50429"/>
    <lineage>
        <taxon>Eukaryota</taxon>
        <taxon>Metazoa</taxon>
        <taxon>Cnidaria</taxon>
        <taxon>Anthozoa</taxon>
        <taxon>Hexacorallia</taxon>
        <taxon>Scleractinia</taxon>
        <taxon>Astrocoeniina</taxon>
        <taxon>Pocilloporidae</taxon>
        <taxon>Stylophora</taxon>
    </lineage>
</organism>
<dbReference type="EMBL" id="LSMT01000744">
    <property type="protein sequence ID" value="PFX14699.1"/>
    <property type="molecule type" value="Genomic_DNA"/>
</dbReference>
<protein>
    <submittedName>
        <fullName evidence="1">Uncharacterized protein</fullName>
    </submittedName>
</protein>
<name>A0A2B4RD23_STYPI</name>
<dbReference type="AlphaFoldDB" id="A0A2B4RD23"/>
<evidence type="ECO:0000313" key="2">
    <source>
        <dbReference type="Proteomes" id="UP000225706"/>
    </source>
</evidence>
<gene>
    <name evidence="1" type="ORF">AWC38_SpisGene21125</name>
</gene>
<sequence>MENREFGLAGHRLLVERGIQDGCQKKSPVLPGEAVASIQPQRPSVGGERDVMLVPFPQRNPGYCQVQTFVAERFEGEFNPLHDAVNERKGAVDLFSKEKSLVQPRDVSQSLQSESVPPIGVVCKVLDLSSLKAPGPEDRK</sequence>
<evidence type="ECO:0000313" key="1">
    <source>
        <dbReference type="EMBL" id="PFX14699.1"/>
    </source>
</evidence>